<sequence>MHSDDSAPTAMWLVPHTHWDREWYEPHDVFRARLIPVIDRLLDLLEDDGEYRFTLDGQTAMIDDYLAIRPENTERLCAAVARGQLAVGPFAILMDEFCCDGETMVRNLEQGIHTAQAVGGVMRVGYLPDMFGHAAQMPQLLKGFGMVDAALWRGVPAAVDTDAFRWRALDGSEVRVEYLWDGYGSALKLFEPEKELDRLVAEYLRVHSARFRGSPPMAMFGTDHMTPRADLLGLVRGHNARCPDARLTLATLGEVVASRPHDAAHLRELPVVVGELRAHVRGNILPGVLSVRTELKAAMARAERDLTTAERLDAATGGPSLRMLCERGWRLVVESSAHDSATGCGCDDTAAEVLNRLRVASHTARGAIDTALSQLAGRTPAGAAAAFNQSGWERVLHGETVLDVEADAIPEGAQLIEALPTVIGDERIHAVDMPRLLRRIHGRELFGRTICGYHFPREDELVLETSRHDTGAFDPDAFSRELHCRLEGADPDATWHVVTRTSPSCRVLLAGRAAGMSVALLGDGDVEHPVRASERSMTNGLIRVDIDDDGLVRVTDLPSGSAIDRALAIVDEGDRGDSYNYGPVPSGTVRQPVSTEVLVEEHGPLRGRIRIHRVYRIPVGLGADGRSRSPQACDQGIDTRLELRQGERFVRVRTSLVNAAGNHRLRIHVPIRRRAVEGAAAAGQYGVTWRGRAGEGGWGEYPLPTYPAARFVHAGGVAVLTDRTMEYEILTFADEEGAASGRPDEIALTLLRAVGLMSVNLHPLRDEPAGAEVAVPDAQYLGTVVTTDFAIDLSCPDWDDSDLIRHADQFRFDPVCLVGTDRLATAASIASPLSTHGRVALESLRRLDDGVLEARFVNYHRHPEPLRVRAAGEWDRTDLTGTVTQEAVSLWDLDVPAAAILTLRRRSGGPSEDVQSHGCTDAAQQETES</sequence>
<dbReference type="PANTHER" id="PTHR46017:SF2">
    <property type="entry name" value="MANNOSYLGLYCERATE HYDROLASE"/>
    <property type="match status" value="1"/>
</dbReference>
<evidence type="ECO:0000313" key="4">
    <source>
        <dbReference type="EMBL" id="SDN61831.1"/>
    </source>
</evidence>
<dbReference type="InterPro" id="IPR037094">
    <property type="entry name" value="Glyco_hydro_38_cen_sf"/>
</dbReference>
<evidence type="ECO:0000256" key="2">
    <source>
        <dbReference type="SAM" id="MobiDB-lite"/>
    </source>
</evidence>
<evidence type="ECO:0000259" key="3">
    <source>
        <dbReference type="Pfam" id="PF01074"/>
    </source>
</evidence>
<feature type="domain" description="Glycoside hydrolase family 38 N-terminal" evidence="3">
    <location>
        <begin position="12"/>
        <end position="238"/>
    </location>
</feature>
<dbReference type="InterPro" id="IPR011013">
    <property type="entry name" value="Gal_mutarotase_sf_dom"/>
</dbReference>
<dbReference type="InterPro" id="IPR000602">
    <property type="entry name" value="Glyco_hydro_38_N"/>
</dbReference>
<dbReference type="SUPFAM" id="SSF74650">
    <property type="entry name" value="Galactose mutarotase-like"/>
    <property type="match status" value="1"/>
</dbReference>
<organism evidence="4 5">
    <name type="scientific">Actinomyces ruminicola</name>
    <dbReference type="NCBI Taxonomy" id="332524"/>
    <lineage>
        <taxon>Bacteria</taxon>
        <taxon>Bacillati</taxon>
        <taxon>Actinomycetota</taxon>
        <taxon>Actinomycetes</taxon>
        <taxon>Actinomycetales</taxon>
        <taxon>Actinomycetaceae</taxon>
        <taxon>Actinomyces</taxon>
    </lineage>
</organism>
<dbReference type="GO" id="GO:0030246">
    <property type="term" value="F:carbohydrate binding"/>
    <property type="evidence" value="ECO:0007669"/>
    <property type="project" value="InterPro"/>
</dbReference>
<protein>
    <submittedName>
        <fullName evidence="4">Alpha-mannosidase</fullName>
    </submittedName>
</protein>
<dbReference type="PANTHER" id="PTHR46017">
    <property type="entry name" value="ALPHA-MANNOSIDASE 2C1"/>
    <property type="match status" value="1"/>
</dbReference>
<dbReference type="SUPFAM" id="SSF88713">
    <property type="entry name" value="Glycoside hydrolase/deacetylase"/>
    <property type="match status" value="1"/>
</dbReference>
<gene>
    <name evidence="4" type="ORF">SAMN05216355_10846</name>
</gene>
<feature type="region of interest" description="Disordered" evidence="2">
    <location>
        <begin position="906"/>
        <end position="929"/>
    </location>
</feature>
<evidence type="ECO:0000256" key="1">
    <source>
        <dbReference type="ARBA" id="ARBA00009792"/>
    </source>
</evidence>
<dbReference type="Proteomes" id="UP000198541">
    <property type="component" value="Unassembled WGS sequence"/>
</dbReference>
<dbReference type="GO" id="GO:0004559">
    <property type="term" value="F:alpha-mannosidase activity"/>
    <property type="evidence" value="ECO:0007669"/>
    <property type="project" value="InterPro"/>
</dbReference>
<keyword evidence="5" id="KW-1185">Reference proteome</keyword>
<dbReference type="GO" id="GO:0006013">
    <property type="term" value="P:mannose metabolic process"/>
    <property type="evidence" value="ECO:0007669"/>
    <property type="project" value="InterPro"/>
</dbReference>
<dbReference type="STRING" id="332524.SAMN04487766_104134"/>
<dbReference type="EMBL" id="FNIM01000008">
    <property type="protein sequence ID" value="SDN61831.1"/>
    <property type="molecule type" value="Genomic_DNA"/>
</dbReference>
<reference evidence="5" key="1">
    <citation type="submission" date="2016-10" db="EMBL/GenBank/DDBJ databases">
        <authorList>
            <person name="Varghese N."/>
            <person name="Submissions S."/>
        </authorList>
    </citation>
    <scope>NUCLEOTIDE SEQUENCE [LARGE SCALE GENOMIC DNA]</scope>
    <source>
        <strain evidence="5">DSM 27982</strain>
    </source>
</reference>
<dbReference type="InterPro" id="IPR027291">
    <property type="entry name" value="Glyco_hydro_38_N_sf"/>
</dbReference>
<evidence type="ECO:0000313" key="5">
    <source>
        <dbReference type="Proteomes" id="UP000198541"/>
    </source>
</evidence>
<dbReference type="RefSeq" id="WP_092535976.1">
    <property type="nucleotide sequence ID" value="NZ_FNIM01000008.1"/>
</dbReference>
<comment type="similarity">
    <text evidence="1">Belongs to the glycosyl hydrolase 38 family.</text>
</comment>
<accession>A0A1H0CW01</accession>
<dbReference type="Gene3D" id="2.70.98.30">
    <property type="entry name" value="Golgi alpha-mannosidase II, domain 4"/>
    <property type="match status" value="1"/>
</dbReference>
<dbReference type="GO" id="GO:0009313">
    <property type="term" value="P:oligosaccharide catabolic process"/>
    <property type="evidence" value="ECO:0007669"/>
    <property type="project" value="TreeGrafter"/>
</dbReference>
<proteinExistence type="inferred from homology"/>
<dbReference type="Pfam" id="PF01074">
    <property type="entry name" value="Glyco_hydro_38N"/>
    <property type="match status" value="1"/>
</dbReference>
<name>A0A1H0CW01_9ACTO</name>
<dbReference type="Gene3D" id="3.20.110.10">
    <property type="entry name" value="Glycoside hydrolase 38, N terminal domain"/>
    <property type="match status" value="1"/>
</dbReference>
<dbReference type="InterPro" id="IPR011330">
    <property type="entry name" value="Glyco_hydro/deAcase_b/a-brl"/>
</dbReference>
<dbReference type="Gene3D" id="1.20.1270.50">
    <property type="entry name" value="Glycoside hydrolase family 38, central domain"/>
    <property type="match status" value="1"/>
</dbReference>
<dbReference type="AlphaFoldDB" id="A0A1H0CW01"/>